<feature type="compositionally biased region" description="Basic and acidic residues" evidence="1">
    <location>
        <begin position="482"/>
        <end position="493"/>
    </location>
</feature>
<dbReference type="CDD" id="cd00167">
    <property type="entry name" value="SANT"/>
    <property type="match status" value="1"/>
</dbReference>
<feature type="compositionally biased region" description="Basic and acidic residues" evidence="1">
    <location>
        <begin position="1388"/>
        <end position="1403"/>
    </location>
</feature>
<feature type="region of interest" description="Disordered" evidence="1">
    <location>
        <begin position="1377"/>
        <end position="1408"/>
    </location>
</feature>
<dbReference type="SMART" id="SM00717">
    <property type="entry name" value="SANT"/>
    <property type="match status" value="1"/>
</dbReference>
<feature type="compositionally biased region" description="Polar residues" evidence="1">
    <location>
        <begin position="73"/>
        <end position="96"/>
    </location>
</feature>
<feature type="compositionally biased region" description="Basic and acidic residues" evidence="1">
    <location>
        <begin position="547"/>
        <end position="561"/>
    </location>
</feature>
<dbReference type="Proteomes" id="UP000504617">
    <property type="component" value="Unplaced"/>
</dbReference>
<feature type="compositionally biased region" description="Basic and acidic residues" evidence="1">
    <location>
        <begin position="20"/>
        <end position="31"/>
    </location>
</feature>
<feature type="region of interest" description="Disordered" evidence="1">
    <location>
        <begin position="440"/>
        <end position="565"/>
    </location>
</feature>
<dbReference type="Pfam" id="PF15963">
    <property type="entry name" value="Myb_DNA-bind_7"/>
    <property type="match status" value="1"/>
</dbReference>
<organism evidence="3 4">
    <name type="scientific">Thamnophis sirtalis</name>
    <dbReference type="NCBI Taxonomy" id="35019"/>
    <lineage>
        <taxon>Eukaryota</taxon>
        <taxon>Metazoa</taxon>
        <taxon>Chordata</taxon>
        <taxon>Craniata</taxon>
        <taxon>Vertebrata</taxon>
        <taxon>Euteleostomi</taxon>
        <taxon>Lepidosauria</taxon>
        <taxon>Squamata</taxon>
        <taxon>Bifurcata</taxon>
        <taxon>Unidentata</taxon>
        <taxon>Episquamata</taxon>
        <taxon>Toxicofera</taxon>
        <taxon>Serpentes</taxon>
        <taxon>Colubroidea</taxon>
        <taxon>Colubridae</taxon>
        <taxon>Natricinae</taxon>
        <taxon>Thamnophis</taxon>
    </lineage>
</organism>
<evidence type="ECO:0000313" key="4">
    <source>
        <dbReference type="RefSeq" id="XP_013918864.1"/>
    </source>
</evidence>
<feature type="compositionally biased region" description="Acidic residues" evidence="1">
    <location>
        <begin position="494"/>
        <end position="509"/>
    </location>
</feature>
<feature type="compositionally biased region" description="Basic and acidic residues" evidence="1">
    <location>
        <begin position="873"/>
        <end position="889"/>
    </location>
</feature>
<sequence length="1423" mass="159322">MPHRGDAAASGDPHLSGDSGDSHSRNEKTSDKSGGGDGDCRKNAEGFSQRRKRISTMPNLIKPKIVPPPPPTVDSSSKCSQKQGPHSPAFSNSKETSLSEKIDVENSPKSSILPEKKTSAPQVPQFSPFKKSVSKESSLCMPPQRSDEVLPKNISSPLKERPTQETLIEEETTQTKSASADKKKICSDRVKIIKSQKLRKMLKEELNKEKKQRKFKYPIIEKNMPEDRSKMTMRDFIYYLPENNPMKSSFIEEKKTEKTSTMTQAKEPEERIVADHEDENEDDDDEEQGGGAGGEGGGGEDDGSLLVPRVKVAEDGSIILDEESLTVEVLRTKGQCVVEENDPIFERGSTTTYSSFRKSYYTRPWSEKETDMFFLAISMVGTDFSMISQLFPHRARTEIKNKFKREEKANGWRIDKAFKEKRPFDFSFFTKLLEKVLENERKKKDKDAANQQQKEKNPNKRNTPRTQKKRKDKVVNGQSNHGPDEHQDGRSSDMEIEVDAETAEKENEESPSILEQAKEQTVIESAVTKKKRKRKKKDSEQETDNLLEERNIPTEMMEEKTTRKKRKNILANDEISGIREDGDELEVPNRTIPDETLIMDKEEPPSCIRLNEEAGKDHSKPGQEDVSSVTSEHHVEQHSVSQMTPKENIEDFERSTEAQNEEAIRDNLDKNQNVASQKPCEEIMETDRTIPEKPTQEVQLQNFESDLRGASEKIEPVASNPLIDKVSSESLVENKAASISGSATEETCNASSDVIRVTEESPKAFAGKMEVRSRWMRPKPNIGKVSGRKDTSAQGELKKSGSNSAGEKEIEQNDAPHIITAEVTETHCQGLDAESANKNQSTSQESKQTVLKPAPLARGRFQRPKPNLGRITRRQELPERSTEAEKKPSEAGTELASEAIITEKTVIHTEYNECQLLNKNTTDATAHEADTPQCETLEKRMVVSNEKVDEAHSNQSPAKNPIESESYTLQSVSLSLDITKDVGNPASSDFSLQEEKKDNTVEIEHSLESSQSRCKKNLENASKKEELLNTLQPQLDIAEKSECSETANLSEAVTSKALSTSEECTTNAEEEVATNETHLSLQNLPGLKNDASNEISLEPDTQKKELVGKQKSLEESKQSDTRSSPFLRGRFQRPKPNLGGTIGRKEKRSLEGNGLTTIGNLELQTSEPTKTPSTTQINAKVLSDENLEIRLENSEKVIQKDSSVPSTCQNSSNLRLREKSNFQGNKSSTIKPAQLVRGRFQRAKFNVGRTNCKKEVPVSEDISVPIVEEVKEMEISKKDGLYLISEDEVIVQTSPGNLDRKEGSESIESSSKTWTDQKKHPSDKSLECGLLKNQDAIKRKHLDAFESDTCDPQEIHHSENKNTAQLMIDHLQKEKPNVAQVPKNAEFSLERENSKEDTGRDAECDTSYGSKFGKTAQLMVSIV</sequence>
<feature type="region of interest" description="Disordered" evidence="1">
    <location>
        <begin position="580"/>
        <end position="680"/>
    </location>
</feature>
<dbReference type="KEGG" id="tsr:106546506"/>
<feature type="compositionally biased region" description="Basic and acidic residues" evidence="1">
    <location>
        <begin position="440"/>
        <end position="458"/>
    </location>
</feature>
<protein>
    <submittedName>
        <fullName evidence="4">Transcription factor TFIIIB component B'' homolog</fullName>
    </submittedName>
</protein>
<evidence type="ECO:0000313" key="3">
    <source>
        <dbReference type="Proteomes" id="UP000504617"/>
    </source>
</evidence>
<feature type="compositionally biased region" description="Basic residues" evidence="1">
    <location>
        <begin position="462"/>
        <end position="472"/>
    </location>
</feature>
<feature type="compositionally biased region" description="Basic and acidic residues" evidence="1">
    <location>
        <begin position="787"/>
        <end position="799"/>
    </location>
</feature>
<dbReference type="GeneID" id="106546506"/>
<dbReference type="SUPFAM" id="SSF46689">
    <property type="entry name" value="Homeodomain-like"/>
    <property type="match status" value="1"/>
</dbReference>
<feature type="compositionally biased region" description="Basic and acidic residues" evidence="1">
    <location>
        <begin position="598"/>
        <end position="623"/>
    </location>
</feature>
<feature type="compositionally biased region" description="Basic and acidic residues" evidence="1">
    <location>
        <begin position="266"/>
        <end position="275"/>
    </location>
</feature>
<feature type="compositionally biased region" description="Polar residues" evidence="1">
    <location>
        <begin position="836"/>
        <end position="849"/>
    </location>
</feature>
<dbReference type="PANTHER" id="PTHR22929:SF0">
    <property type="entry name" value="TRANSCRIPTION FACTOR TFIIIB COMPONENT B'' HOMOLOG"/>
    <property type="match status" value="1"/>
</dbReference>
<accession>A0A6I9XS25</accession>
<feature type="compositionally biased region" description="Basic and acidic residues" evidence="1">
    <location>
        <begin position="97"/>
        <end position="106"/>
    </location>
</feature>
<dbReference type="GO" id="GO:0070898">
    <property type="term" value="P:RNA polymerase III preinitiation complex assembly"/>
    <property type="evidence" value="ECO:0007669"/>
    <property type="project" value="TreeGrafter"/>
</dbReference>
<feature type="compositionally biased region" description="Basic and acidic residues" evidence="1">
    <location>
        <begin position="1100"/>
        <end position="1120"/>
    </location>
</feature>
<dbReference type="PANTHER" id="PTHR22929">
    <property type="entry name" value="RNA POLYMERASE III TRANSCRIPTION INITIATION FACTOR B"/>
    <property type="match status" value="1"/>
</dbReference>
<feature type="compositionally biased region" description="Basic and acidic residues" evidence="1">
    <location>
        <begin position="1315"/>
        <end position="1326"/>
    </location>
</feature>
<feature type="domain" description="Myb-like" evidence="2">
    <location>
        <begin position="361"/>
        <end position="409"/>
    </location>
</feature>
<feature type="region of interest" description="Disordered" evidence="1">
    <location>
        <begin position="1"/>
        <end position="184"/>
    </location>
</feature>
<feature type="region of interest" description="Disordered" evidence="1">
    <location>
        <begin position="1069"/>
        <end position="1155"/>
    </location>
</feature>
<keyword evidence="3" id="KW-1185">Reference proteome</keyword>
<dbReference type="RefSeq" id="XP_013918864.1">
    <property type="nucleotide sequence ID" value="XM_014063389.1"/>
</dbReference>
<proteinExistence type="predicted"/>
<dbReference type="GO" id="GO:0001156">
    <property type="term" value="F:TFIIIC-class transcription factor complex binding"/>
    <property type="evidence" value="ECO:0007669"/>
    <property type="project" value="TreeGrafter"/>
</dbReference>
<dbReference type="InterPro" id="IPR001005">
    <property type="entry name" value="SANT/Myb"/>
</dbReference>
<gene>
    <name evidence="4" type="primary">LOC106546506</name>
</gene>
<feature type="region of interest" description="Disordered" evidence="1">
    <location>
        <begin position="1294"/>
        <end position="1326"/>
    </location>
</feature>
<dbReference type="InterPro" id="IPR009057">
    <property type="entry name" value="Homeodomain-like_sf"/>
</dbReference>
<evidence type="ECO:0000259" key="2">
    <source>
        <dbReference type="SMART" id="SM00717"/>
    </source>
</evidence>
<dbReference type="InterPro" id="IPR039467">
    <property type="entry name" value="TFIIIB_B''_Myb"/>
</dbReference>
<feature type="region of interest" description="Disordered" evidence="1">
    <location>
        <begin position="769"/>
        <end position="895"/>
    </location>
</feature>
<dbReference type="OrthoDB" id="272624at2759"/>
<feature type="compositionally biased region" description="Acidic residues" evidence="1">
    <location>
        <begin position="276"/>
        <end position="288"/>
    </location>
</feature>
<reference evidence="4" key="1">
    <citation type="submission" date="2025-08" db="UniProtKB">
        <authorList>
            <consortium name="RefSeq"/>
        </authorList>
    </citation>
    <scope>IDENTIFICATION</scope>
</reference>
<feature type="region of interest" description="Disordered" evidence="1">
    <location>
        <begin position="249"/>
        <end position="305"/>
    </location>
</feature>
<evidence type="ECO:0000256" key="1">
    <source>
        <dbReference type="SAM" id="MobiDB-lite"/>
    </source>
</evidence>
<feature type="compositionally biased region" description="Basic and acidic residues" evidence="1">
    <location>
        <begin position="647"/>
        <end position="669"/>
    </location>
</feature>
<dbReference type="GO" id="GO:0000126">
    <property type="term" value="C:transcription factor TFIIIB complex"/>
    <property type="evidence" value="ECO:0007669"/>
    <property type="project" value="TreeGrafter"/>
</dbReference>
<name>A0A6I9XS25_9SAUR</name>